<feature type="transmembrane region" description="Helical" evidence="1">
    <location>
        <begin position="225"/>
        <end position="246"/>
    </location>
</feature>
<sequence length="420" mass="46775">MRPPTGFVLLLTLLQAGVYALSAPSGLSMTSVNMRHSLSWLPLQDDCSTTMLYSVQYQGDFERLVLGGVWIQAPHCQLSSECSCDLSAEVESDSDYNLRVQAQCGPVLSPWQQLHPPFNRNHMQLLPPRLELNVSGDSLLVSLDDVPLICSVRVSLWRTTLKQVVSPVFVEERVVRSSQVRFADLQEGEEYCVQAQSELPSGRSSSSTAPHCDRLPGPRGWEKPVTVAVVALVSTGFLCAVLWFMVHCWPHICVGFFHKEALPQSLEDWPESVQPQVAPQETVALVKVIADVANRILQFEPNGLKYEKAKEWKIPCVNAQWLCDVLLGNFEALRQIQHSRYQNYSHTEPLAPNPQLVINLLEPTLEPTVERAGKFFYLTPGICPSLSTMKAILESAGGKLLPKLPSSKKVQEHTQNKVKA</sequence>
<dbReference type="Pfam" id="PF12738">
    <property type="entry name" value="PTCB-BRCT"/>
    <property type="match status" value="1"/>
</dbReference>
<dbReference type="GO" id="GO:0004896">
    <property type="term" value="F:cytokine receptor activity"/>
    <property type="evidence" value="ECO:0007669"/>
    <property type="project" value="TreeGrafter"/>
</dbReference>
<feature type="chain" id="PRO_5043438676" evidence="2">
    <location>
        <begin position="21"/>
        <end position="420"/>
    </location>
</feature>
<evidence type="ECO:0000256" key="2">
    <source>
        <dbReference type="SAM" id="SignalP"/>
    </source>
</evidence>
<protein>
    <submittedName>
        <fullName evidence="5">Uncharacterized protein</fullName>
    </submittedName>
</protein>
<evidence type="ECO:0000313" key="6">
    <source>
        <dbReference type="Proteomes" id="UP001497482"/>
    </source>
</evidence>
<dbReference type="CDD" id="cd00063">
    <property type="entry name" value="FN3"/>
    <property type="match status" value="1"/>
</dbReference>
<dbReference type="PANTHER" id="PTHR20859">
    <property type="entry name" value="INTERFERON/INTERLEUKIN RECEPTOR"/>
    <property type="match status" value="1"/>
</dbReference>
<feature type="signal peptide" evidence="2">
    <location>
        <begin position="1"/>
        <end position="20"/>
    </location>
</feature>
<dbReference type="EMBL" id="OZ035836">
    <property type="protein sequence ID" value="CAL1580657.1"/>
    <property type="molecule type" value="Genomic_DNA"/>
</dbReference>
<organism evidence="5 6">
    <name type="scientific">Knipowitschia caucasica</name>
    <name type="common">Caucasian dwarf goby</name>
    <name type="synonym">Pomatoschistus caucasicus</name>
    <dbReference type="NCBI Taxonomy" id="637954"/>
    <lineage>
        <taxon>Eukaryota</taxon>
        <taxon>Metazoa</taxon>
        <taxon>Chordata</taxon>
        <taxon>Craniata</taxon>
        <taxon>Vertebrata</taxon>
        <taxon>Euteleostomi</taxon>
        <taxon>Actinopterygii</taxon>
        <taxon>Neopterygii</taxon>
        <taxon>Teleostei</taxon>
        <taxon>Neoteleostei</taxon>
        <taxon>Acanthomorphata</taxon>
        <taxon>Gobiaria</taxon>
        <taxon>Gobiiformes</taxon>
        <taxon>Gobioidei</taxon>
        <taxon>Gobiidae</taxon>
        <taxon>Gobiinae</taxon>
        <taxon>Knipowitschia</taxon>
    </lineage>
</organism>
<feature type="domain" description="Fibronectin type-III" evidence="3">
    <location>
        <begin position="6"/>
        <end position="109"/>
    </location>
</feature>
<dbReference type="SUPFAM" id="SSF49265">
    <property type="entry name" value="Fibronectin type III"/>
    <property type="match status" value="2"/>
</dbReference>
<dbReference type="InterPro" id="IPR036420">
    <property type="entry name" value="BRCT_dom_sf"/>
</dbReference>
<dbReference type="Pfam" id="PF01108">
    <property type="entry name" value="Tissue_fac"/>
    <property type="match status" value="1"/>
</dbReference>
<dbReference type="SUPFAM" id="SSF52113">
    <property type="entry name" value="BRCT domain"/>
    <property type="match status" value="1"/>
</dbReference>
<proteinExistence type="predicted"/>
<evidence type="ECO:0000259" key="3">
    <source>
        <dbReference type="Pfam" id="PF01108"/>
    </source>
</evidence>
<feature type="domain" description="BRCT" evidence="4">
    <location>
        <begin position="300"/>
        <end position="321"/>
    </location>
</feature>
<dbReference type="Gene3D" id="3.40.50.10190">
    <property type="entry name" value="BRCT domain"/>
    <property type="match status" value="2"/>
</dbReference>
<evidence type="ECO:0000313" key="5">
    <source>
        <dbReference type="EMBL" id="CAL1580657.1"/>
    </source>
</evidence>
<dbReference type="InterPro" id="IPR003961">
    <property type="entry name" value="FN3_dom"/>
</dbReference>
<evidence type="ECO:0000259" key="4">
    <source>
        <dbReference type="Pfam" id="PF12738"/>
    </source>
</evidence>
<keyword evidence="2" id="KW-0732">Signal</keyword>
<accession>A0AAV2JX88</accession>
<dbReference type="InterPro" id="IPR013783">
    <property type="entry name" value="Ig-like_fold"/>
</dbReference>
<dbReference type="InterPro" id="IPR050650">
    <property type="entry name" value="Type-II_Cytokine-TF_Rcpt"/>
</dbReference>
<name>A0AAV2JX88_KNICA</name>
<keyword evidence="1" id="KW-0812">Transmembrane</keyword>
<keyword evidence="1" id="KW-1133">Transmembrane helix</keyword>
<dbReference type="Gene3D" id="2.60.40.10">
    <property type="entry name" value="Immunoglobulins"/>
    <property type="match status" value="2"/>
</dbReference>
<dbReference type="AlphaFoldDB" id="A0AAV2JX88"/>
<dbReference type="GO" id="GO:0042015">
    <property type="term" value="F:interleukin-20 binding"/>
    <property type="evidence" value="ECO:0007669"/>
    <property type="project" value="TreeGrafter"/>
</dbReference>
<reference evidence="5 6" key="1">
    <citation type="submission" date="2024-04" db="EMBL/GenBank/DDBJ databases">
        <authorList>
            <person name="Waldvogel A.-M."/>
            <person name="Schoenle A."/>
        </authorList>
    </citation>
    <scope>NUCLEOTIDE SEQUENCE [LARGE SCALE GENOMIC DNA]</scope>
</reference>
<dbReference type="InterPro" id="IPR036116">
    <property type="entry name" value="FN3_sf"/>
</dbReference>
<dbReference type="GO" id="GO:0005886">
    <property type="term" value="C:plasma membrane"/>
    <property type="evidence" value="ECO:0007669"/>
    <property type="project" value="TreeGrafter"/>
</dbReference>
<evidence type="ECO:0000256" key="1">
    <source>
        <dbReference type="SAM" id="Phobius"/>
    </source>
</evidence>
<dbReference type="InterPro" id="IPR001357">
    <property type="entry name" value="BRCT_dom"/>
</dbReference>
<keyword evidence="6" id="KW-1185">Reference proteome</keyword>
<dbReference type="Proteomes" id="UP001497482">
    <property type="component" value="Chromosome 14"/>
</dbReference>
<gene>
    <name evidence="5" type="ORF">KC01_LOCUS11476</name>
</gene>
<dbReference type="PANTHER" id="PTHR20859:SF48">
    <property type="entry name" value="INTERLEUKIN-20 RECEPTOR SUBUNIT BETA"/>
    <property type="match status" value="1"/>
</dbReference>
<keyword evidence="1" id="KW-0472">Membrane</keyword>